<comment type="caution">
    <text evidence="1">The sequence shown here is derived from an EMBL/GenBank/DDBJ whole genome shotgun (WGS) entry which is preliminary data.</text>
</comment>
<organism evidence="1 2">
    <name type="scientific">Cohnella nanjingensis</name>
    <dbReference type="NCBI Taxonomy" id="1387779"/>
    <lineage>
        <taxon>Bacteria</taxon>
        <taxon>Bacillati</taxon>
        <taxon>Bacillota</taxon>
        <taxon>Bacilli</taxon>
        <taxon>Bacillales</taxon>
        <taxon>Paenibacillaceae</taxon>
        <taxon>Cohnella</taxon>
    </lineage>
</organism>
<evidence type="ECO:0000313" key="1">
    <source>
        <dbReference type="EMBL" id="MBB6675120.1"/>
    </source>
</evidence>
<sequence length="57" mass="6902">MTMIFHHHILEEQVRAHRREIEIWNREAWKWMPGRTGKNASARGGRLTLAMWLGRMF</sequence>
<dbReference type="EMBL" id="JACJVP010000062">
    <property type="protein sequence ID" value="MBB6675120.1"/>
    <property type="molecule type" value="Genomic_DNA"/>
</dbReference>
<keyword evidence="2" id="KW-1185">Reference proteome</keyword>
<accession>A0A7X0RZE5</accession>
<gene>
    <name evidence="1" type="ORF">H7C19_31110</name>
</gene>
<dbReference type="RefSeq" id="WP_185672974.1">
    <property type="nucleotide sequence ID" value="NZ_JACJVP010000062.1"/>
</dbReference>
<name>A0A7X0RZE5_9BACL</name>
<proteinExistence type="predicted"/>
<dbReference type="Proteomes" id="UP000547209">
    <property type="component" value="Unassembled WGS sequence"/>
</dbReference>
<dbReference type="AlphaFoldDB" id="A0A7X0RZE5"/>
<reference evidence="1 2" key="1">
    <citation type="submission" date="2020-08" db="EMBL/GenBank/DDBJ databases">
        <title>Cohnella phylogeny.</title>
        <authorList>
            <person name="Dunlap C."/>
        </authorList>
    </citation>
    <scope>NUCLEOTIDE SEQUENCE [LARGE SCALE GENOMIC DNA]</scope>
    <source>
        <strain evidence="1 2">DSM 28246</strain>
    </source>
</reference>
<evidence type="ECO:0000313" key="2">
    <source>
        <dbReference type="Proteomes" id="UP000547209"/>
    </source>
</evidence>
<protein>
    <submittedName>
        <fullName evidence="1">Uncharacterized protein</fullName>
    </submittedName>
</protein>